<reference evidence="2" key="2">
    <citation type="journal article" date="2021" name="PeerJ">
        <title>Extensive microbial diversity within the chicken gut microbiome revealed by metagenomics and culture.</title>
        <authorList>
            <person name="Gilroy R."/>
            <person name="Ravi A."/>
            <person name="Getino M."/>
            <person name="Pursley I."/>
            <person name="Horton D.L."/>
            <person name="Alikhan N.F."/>
            <person name="Baker D."/>
            <person name="Gharbi K."/>
            <person name="Hall N."/>
            <person name="Watson M."/>
            <person name="Adriaenssens E.M."/>
            <person name="Foster-Nyarko E."/>
            <person name="Jarju S."/>
            <person name="Secka A."/>
            <person name="Antonio M."/>
            <person name="Oren A."/>
            <person name="Chaudhuri R.R."/>
            <person name="La Ragione R."/>
            <person name="Hildebrand F."/>
            <person name="Pallen M.J."/>
        </authorList>
    </citation>
    <scope>NUCLEOTIDE SEQUENCE</scope>
    <source>
        <strain evidence="2">2889</strain>
    </source>
</reference>
<dbReference type="Pfam" id="PF13302">
    <property type="entry name" value="Acetyltransf_3"/>
    <property type="match status" value="1"/>
</dbReference>
<dbReference type="PANTHER" id="PTHR43415:SF3">
    <property type="entry name" value="GNAT-FAMILY ACETYLTRANSFERASE"/>
    <property type="match status" value="1"/>
</dbReference>
<gene>
    <name evidence="2" type="ORF">IAB08_02975</name>
</gene>
<reference evidence="2" key="1">
    <citation type="submission" date="2020-10" db="EMBL/GenBank/DDBJ databases">
        <authorList>
            <person name="Gilroy R."/>
        </authorList>
    </citation>
    <scope>NUCLEOTIDE SEQUENCE</scope>
    <source>
        <strain evidence="2">2889</strain>
    </source>
</reference>
<dbReference type="PANTHER" id="PTHR43415">
    <property type="entry name" value="SPERMIDINE N(1)-ACETYLTRANSFERASE"/>
    <property type="match status" value="1"/>
</dbReference>
<evidence type="ECO:0000313" key="2">
    <source>
        <dbReference type="EMBL" id="MBO8432245.1"/>
    </source>
</evidence>
<dbReference type="PROSITE" id="PS51186">
    <property type="entry name" value="GNAT"/>
    <property type="match status" value="1"/>
</dbReference>
<dbReference type="InterPro" id="IPR016181">
    <property type="entry name" value="Acyl_CoA_acyltransferase"/>
</dbReference>
<dbReference type="Gene3D" id="3.40.630.30">
    <property type="match status" value="1"/>
</dbReference>
<dbReference type="Proteomes" id="UP000823612">
    <property type="component" value="Unassembled WGS sequence"/>
</dbReference>
<name>A0A9D9GZ01_9BACT</name>
<dbReference type="InterPro" id="IPR000182">
    <property type="entry name" value="GNAT_dom"/>
</dbReference>
<accession>A0A9D9GZ01</accession>
<evidence type="ECO:0000313" key="3">
    <source>
        <dbReference type="Proteomes" id="UP000823612"/>
    </source>
</evidence>
<evidence type="ECO:0000259" key="1">
    <source>
        <dbReference type="PROSITE" id="PS51186"/>
    </source>
</evidence>
<comment type="caution">
    <text evidence="2">The sequence shown here is derived from an EMBL/GenBank/DDBJ whole genome shotgun (WGS) entry which is preliminary data.</text>
</comment>
<dbReference type="AlphaFoldDB" id="A0A9D9GZ01"/>
<feature type="domain" description="N-acetyltransferase" evidence="1">
    <location>
        <begin position="17"/>
        <end position="168"/>
    </location>
</feature>
<organism evidence="2 3">
    <name type="scientific">Candidatus Pullibacteroides excrementavium</name>
    <dbReference type="NCBI Taxonomy" id="2840905"/>
    <lineage>
        <taxon>Bacteria</taxon>
        <taxon>Pseudomonadati</taxon>
        <taxon>Bacteroidota</taxon>
        <taxon>Bacteroidia</taxon>
        <taxon>Bacteroidales</taxon>
        <taxon>Candidatus Pullibacteroides</taxon>
    </lineage>
</organism>
<dbReference type="EMBL" id="JADIMZ010000037">
    <property type="protein sequence ID" value="MBO8432245.1"/>
    <property type="molecule type" value="Genomic_DNA"/>
</dbReference>
<proteinExistence type="predicted"/>
<dbReference type="GO" id="GO:0016747">
    <property type="term" value="F:acyltransferase activity, transferring groups other than amino-acyl groups"/>
    <property type="evidence" value="ECO:0007669"/>
    <property type="project" value="InterPro"/>
</dbReference>
<protein>
    <submittedName>
        <fullName evidence="2">GNAT family N-acetyltransferase</fullName>
    </submittedName>
</protein>
<sequence length="198" mass="22845">MLERIYIAGPFLCLQELEAEAITDDMMEWFQDMELMRFYTNSGRRIDRDALSQAIRTGKENGDNYTLGIYHNESGCLIGTVKLGHINWRHRISDLATLIGDRRFYGKGLASEAVALGTRVAFEQLDLRALHTSMYMSNVASIKAYRKAGWIIEGRIKGYYIVDGKPEDQILEGCYNPKYFSEEEIRDLREKSKLYYEG</sequence>
<dbReference type="SUPFAM" id="SSF55729">
    <property type="entry name" value="Acyl-CoA N-acyltransferases (Nat)"/>
    <property type="match status" value="1"/>
</dbReference>